<dbReference type="InterPro" id="IPR006685">
    <property type="entry name" value="MscS_channel_2nd"/>
</dbReference>
<protein>
    <submittedName>
        <fullName evidence="7">Mechanosensitive ion channel family protein</fullName>
    </submittedName>
</protein>
<keyword evidence="8" id="KW-1185">Reference proteome</keyword>
<feature type="transmembrane region" description="Helical" evidence="5">
    <location>
        <begin position="106"/>
        <end position="132"/>
    </location>
</feature>
<evidence type="ECO:0000259" key="6">
    <source>
        <dbReference type="Pfam" id="PF00924"/>
    </source>
</evidence>
<keyword evidence="3 5" id="KW-1133">Transmembrane helix</keyword>
<keyword evidence="4 5" id="KW-0472">Membrane</keyword>
<dbReference type="PANTHER" id="PTHR30566">
    <property type="entry name" value="YNAI-RELATED MECHANOSENSITIVE ION CHANNEL"/>
    <property type="match status" value="1"/>
</dbReference>
<accession>A0ABV4UQ60</accession>
<feature type="transmembrane region" description="Helical" evidence="5">
    <location>
        <begin position="35"/>
        <end position="56"/>
    </location>
</feature>
<comment type="caution">
    <text evidence="7">The sequence shown here is derived from an EMBL/GenBank/DDBJ whole genome shotgun (WGS) entry which is preliminary data.</text>
</comment>
<feature type="transmembrane region" description="Helical" evidence="5">
    <location>
        <begin position="153"/>
        <end position="174"/>
    </location>
</feature>
<dbReference type="Proteomes" id="UP001575652">
    <property type="component" value="Unassembled WGS sequence"/>
</dbReference>
<comment type="subcellular location">
    <subcellularLocation>
        <location evidence="1">Membrane</location>
    </subcellularLocation>
</comment>
<dbReference type="SUPFAM" id="SSF50182">
    <property type="entry name" value="Sm-like ribonucleoproteins"/>
    <property type="match status" value="1"/>
</dbReference>
<feature type="transmembrane region" description="Helical" evidence="5">
    <location>
        <begin position="77"/>
        <end position="94"/>
    </location>
</feature>
<evidence type="ECO:0000313" key="7">
    <source>
        <dbReference type="EMBL" id="MFB0835782.1"/>
    </source>
</evidence>
<dbReference type="InterPro" id="IPR023408">
    <property type="entry name" value="MscS_beta-dom_sf"/>
</dbReference>
<evidence type="ECO:0000256" key="2">
    <source>
        <dbReference type="ARBA" id="ARBA00022692"/>
    </source>
</evidence>
<proteinExistence type="predicted"/>
<dbReference type="PANTHER" id="PTHR30566:SF25">
    <property type="entry name" value="INNER MEMBRANE PROTEIN"/>
    <property type="match status" value="1"/>
</dbReference>
<evidence type="ECO:0000313" key="8">
    <source>
        <dbReference type="Proteomes" id="UP001575652"/>
    </source>
</evidence>
<keyword evidence="2 5" id="KW-0812">Transmembrane</keyword>
<sequence>MLPYPVPSTTLVGDSLEELASAATVESLPEGVQPWAAVAITLVAALVVTLVLGRIVKRVLRGHPLLRADVNRARIPFLLVLSFAGCLIVLQATAPDAPWHGAVDFLLLVGLIASVAWLLTILLHLVESALLAKYRTDLSGVRRMAKLRTQVTLLRRVATAVVLTLSVAAVLLLIPQVRALGAGILASAGLISVVAGLAVQGTLSNVFAGLQIAFTDAIRVDDTVFVEQQRGTVEEITLTYVVVATWDGRRLILPSTHFTTVPFENWSRGSDNLSGVVTLELNWTAPVEGIRRRVTQLLNSTELWDGREDSVSVSNVVGGLMSLSVVVSSRSAGDLVSLQNIVREGVIGWLREHQADALPEPIGHRPPA</sequence>
<gene>
    <name evidence="7" type="ORF">ACETWP_14415</name>
</gene>
<name>A0ABV4UQ60_9MICC</name>
<evidence type="ECO:0000256" key="3">
    <source>
        <dbReference type="ARBA" id="ARBA00022989"/>
    </source>
</evidence>
<feature type="transmembrane region" description="Helical" evidence="5">
    <location>
        <begin position="180"/>
        <end position="199"/>
    </location>
</feature>
<evidence type="ECO:0000256" key="4">
    <source>
        <dbReference type="ARBA" id="ARBA00023136"/>
    </source>
</evidence>
<dbReference type="RefSeq" id="WP_373972959.1">
    <property type="nucleotide sequence ID" value="NZ_JBHDLJ010000014.1"/>
</dbReference>
<feature type="domain" description="Mechanosensitive ion channel MscS" evidence="6">
    <location>
        <begin position="202"/>
        <end position="268"/>
    </location>
</feature>
<dbReference type="Pfam" id="PF00924">
    <property type="entry name" value="MS_channel_2nd"/>
    <property type="match status" value="1"/>
</dbReference>
<evidence type="ECO:0000256" key="5">
    <source>
        <dbReference type="SAM" id="Phobius"/>
    </source>
</evidence>
<organism evidence="7 8">
    <name type="scientific">Arthrobacter halodurans</name>
    <dbReference type="NCBI Taxonomy" id="516699"/>
    <lineage>
        <taxon>Bacteria</taxon>
        <taxon>Bacillati</taxon>
        <taxon>Actinomycetota</taxon>
        <taxon>Actinomycetes</taxon>
        <taxon>Micrococcales</taxon>
        <taxon>Micrococcaceae</taxon>
        <taxon>Arthrobacter</taxon>
    </lineage>
</organism>
<dbReference type="Gene3D" id="1.10.287.1260">
    <property type="match status" value="1"/>
</dbReference>
<dbReference type="Gene3D" id="2.30.30.60">
    <property type="match status" value="1"/>
</dbReference>
<reference evidence="7 8" key="1">
    <citation type="submission" date="2024-09" db="EMBL/GenBank/DDBJ databases">
        <authorList>
            <person name="Salinas-Garcia M.A."/>
            <person name="Prieme A."/>
        </authorList>
    </citation>
    <scope>NUCLEOTIDE SEQUENCE [LARGE SCALE GENOMIC DNA]</scope>
    <source>
        <strain evidence="7 8">DSM 21081</strain>
    </source>
</reference>
<evidence type="ECO:0000256" key="1">
    <source>
        <dbReference type="ARBA" id="ARBA00004370"/>
    </source>
</evidence>
<dbReference type="InterPro" id="IPR010920">
    <property type="entry name" value="LSM_dom_sf"/>
</dbReference>
<dbReference type="EMBL" id="JBHDLJ010000014">
    <property type="protein sequence ID" value="MFB0835782.1"/>
    <property type="molecule type" value="Genomic_DNA"/>
</dbReference>